<dbReference type="Pfam" id="PF07030">
    <property type="entry name" value="Phage_Mu_Gp36"/>
    <property type="match status" value="1"/>
</dbReference>
<protein>
    <submittedName>
        <fullName evidence="1">Gp436 family protein</fullName>
    </submittedName>
</protein>
<sequence length="138" mass="15658">MYASVQDLIKQYGEIEAMALSDRVRRNKIDPVVLENALDDANSTIDTYLSRYTLPLKSVPKALKRIACDMARYYLCGGAVVETELIRRRYEDAIRFLEKVANGSIQLGLDDNNEAVETDDDSIMFSNPKNKIFSRDIS</sequence>
<comment type="caution">
    <text evidence="1">The sequence shown here is derived from an EMBL/GenBank/DDBJ whole genome shotgun (WGS) entry which is preliminary data.</text>
</comment>
<dbReference type="RefSeq" id="WP_077926594.1">
    <property type="nucleotide sequence ID" value="NZ_BAABKE010000007.1"/>
</dbReference>
<gene>
    <name evidence="1" type="ORF">GCM10023338_20420</name>
</gene>
<organism evidence="1 2">
    <name type="scientific">Wohlfahrtiimonas larvae</name>
    <dbReference type="NCBI Taxonomy" id="1157986"/>
    <lineage>
        <taxon>Bacteria</taxon>
        <taxon>Pseudomonadati</taxon>
        <taxon>Pseudomonadota</taxon>
        <taxon>Gammaproteobacteria</taxon>
        <taxon>Cardiobacteriales</taxon>
        <taxon>Ignatzschineriaceae</taxon>
        <taxon>Wohlfahrtiimonas</taxon>
    </lineage>
</organism>
<dbReference type="InterPro" id="IPR009752">
    <property type="entry name" value="Phage_Mu_GpJ"/>
</dbReference>
<proteinExistence type="predicted"/>
<evidence type="ECO:0000313" key="1">
    <source>
        <dbReference type="EMBL" id="GAA5102742.1"/>
    </source>
</evidence>
<accession>A0ABP9MXY0</accession>
<keyword evidence="2" id="KW-1185">Reference proteome</keyword>
<dbReference type="EMBL" id="BAABKE010000007">
    <property type="protein sequence ID" value="GAA5102742.1"/>
    <property type="molecule type" value="Genomic_DNA"/>
</dbReference>
<dbReference type="Proteomes" id="UP001500631">
    <property type="component" value="Unassembled WGS sequence"/>
</dbReference>
<reference evidence="2" key="1">
    <citation type="journal article" date="2019" name="Int. J. Syst. Evol. Microbiol.">
        <title>The Global Catalogue of Microorganisms (GCM) 10K type strain sequencing project: providing services to taxonomists for standard genome sequencing and annotation.</title>
        <authorList>
            <consortium name="The Broad Institute Genomics Platform"/>
            <consortium name="The Broad Institute Genome Sequencing Center for Infectious Disease"/>
            <person name="Wu L."/>
            <person name="Ma J."/>
        </authorList>
    </citation>
    <scope>NUCLEOTIDE SEQUENCE [LARGE SCALE GENOMIC DNA]</scope>
    <source>
        <strain evidence="2">JCM 18424</strain>
    </source>
</reference>
<evidence type="ECO:0000313" key="2">
    <source>
        <dbReference type="Proteomes" id="UP001500631"/>
    </source>
</evidence>
<name>A0ABP9MXY0_9GAMM</name>